<gene>
    <name evidence="6" type="ORF">GSF22_24145</name>
</gene>
<keyword evidence="7" id="KW-1185">Reference proteome</keyword>
<evidence type="ECO:0000256" key="4">
    <source>
        <dbReference type="ARBA" id="ARBA00048741"/>
    </source>
</evidence>
<keyword evidence="3" id="KW-0061">Asparagine biosynthesis</keyword>
<evidence type="ECO:0000259" key="5">
    <source>
        <dbReference type="Pfam" id="PF00733"/>
    </source>
</evidence>
<dbReference type="Gene3D" id="3.40.50.620">
    <property type="entry name" value="HUPs"/>
    <property type="match status" value="2"/>
</dbReference>
<evidence type="ECO:0000256" key="3">
    <source>
        <dbReference type="ARBA" id="ARBA00022888"/>
    </source>
</evidence>
<reference evidence="6 7" key="1">
    <citation type="submission" date="2019-12" db="EMBL/GenBank/DDBJ databases">
        <title>Whole genome sequencing of endophytic Actinobacterium Micromonospora sp. MPMI6T.</title>
        <authorList>
            <person name="Evv R."/>
            <person name="Podile A.R."/>
        </authorList>
    </citation>
    <scope>NUCLEOTIDE SEQUENCE [LARGE SCALE GENOMIC DNA]</scope>
    <source>
        <strain evidence="6 7">MPMI6</strain>
    </source>
</reference>
<comment type="catalytic activity">
    <reaction evidence="4">
        <text>L-aspartate + L-glutamine + ATP + H2O = L-asparagine + L-glutamate + AMP + diphosphate + H(+)</text>
        <dbReference type="Rhea" id="RHEA:12228"/>
        <dbReference type="ChEBI" id="CHEBI:15377"/>
        <dbReference type="ChEBI" id="CHEBI:15378"/>
        <dbReference type="ChEBI" id="CHEBI:29985"/>
        <dbReference type="ChEBI" id="CHEBI:29991"/>
        <dbReference type="ChEBI" id="CHEBI:30616"/>
        <dbReference type="ChEBI" id="CHEBI:33019"/>
        <dbReference type="ChEBI" id="CHEBI:58048"/>
        <dbReference type="ChEBI" id="CHEBI:58359"/>
        <dbReference type="ChEBI" id="CHEBI:456215"/>
        <dbReference type="EC" id="6.3.5.4"/>
    </reaction>
</comment>
<evidence type="ECO:0000256" key="1">
    <source>
        <dbReference type="ARBA" id="ARBA00005187"/>
    </source>
</evidence>
<dbReference type="RefSeq" id="WP_208816042.1">
    <property type="nucleotide sequence ID" value="NZ_WVUH01000258.1"/>
</dbReference>
<dbReference type="PANTHER" id="PTHR43284">
    <property type="entry name" value="ASPARAGINE SYNTHETASE (GLUTAMINE-HYDROLYZING)"/>
    <property type="match status" value="1"/>
</dbReference>
<dbReference type="SUPFAM" id="SSF56235">
    <property type="entry name" value="N-terminal nucleophile aminohydrolases (Ntn hydrolases)"/>
    <property type="match status" value="1"/>
</dbReference>
<comment type="pathway">
    <text evidence="1">Amino-acid biosynthesis; L-asparagine biosynthesis; L-asparagine from L-aspartate (L-Gln route): step 1/1.</text>
</comment>
<dbReference type="InterPro" id="IPR014729">
    <property type="entry name" value="Rossmann-like_a/b/a_fold"/>
</dbReference>
<dbReference type="Proteomes" id="UP000823521">
    <property type="component" value="Unassembled WGS sequence"/>
</dbReference>
<dbReference type="EC" id="6.3.5.4" evidence="2"/>
<protein>
    <recommendedName>
        <fullName evidence="2">asparagine synthase (glutamine-hydrolyzing)</fullName>
        <ecNumber evidence="2">6.3.5.4</ecNumber>
    </recommendedName>
</protein>
<feature type="domain" description="Asparagine synthetase" evidence="5">
    <location>
        <begin position="221"/>
        <end position="586"/>
    </location>
</feature>
<dbReference type="InterPro" id="IPR001962">
    <property type="entry name" value="Asn_synthase"/>
</dbReference>
<keyword evidence="3" id="KW-0028">Amino-acid biosynthesis</keyword>
<evidence type="ECO:0000313" key="7">
    <source>
        <dbReference type="Proteomes" id="UP000823521"/>
    </source>
</evidence>
<dbReference type="InterPro" id="IPR051786">
    <property type="entry name" value="ASN_synthetase/amidase"/>
</dbReference>
<name>A0ABS3VX70_MICEH</name>
<dbReference type="Gene3D" id="3.60.20.10">
    <property type="entry name" value="Glutamine Phosphoribosylpyrophosphate, subunit 1, domain 1"/>
    <property type="match status" value="1"/>
</dbReference>
<sequence>MTDLAGYVDLHPDRQPARRLRELAGPDGPGVVRGDGWAVAALTRRSPLPGDDAPLPVRDGATTRGLVLGRLFGVGGQLGRRRTAPVPLDWLDADGSLARRTWGRYVAAAVRPDGTLLLARDPIGLLPCFHARHGSGLVFATRMELLTDLLHARPDVDFDRLGSFLTQGPCPTTRTAFRGVAQLPPGTILTRRGARQVERPLWSAARVAATADGRLPSDEELRHTLRACTRAWIADAPRATLDLSGGLDSSAVCWAARPDGEPAPGFTPRFVRFSTGPSVDEQPLAALVADRLGTGLDVIEADGLLPLTPPHGPLPRADAPQLQFTEARLNEFLAAQAGQETEALSGGGGDQVFLMKNAPGYLADHARGRNLLPALVQAWRESRHGLDSMPSMLAGARRELRRRRQPHEPALTGADFDFPQPAWLHLAAKTPVELPPDAAALPAARANQILGIAYWGDAVDRQHRNPYRPSIYPLLSQPLVEIALRAPVHRLLDHTGDRLPLRRAMRGRLPAEAADAPIKGSYAGMYQRALRHNVTVARELIVDGRCVAQGLVDPDRALADLRATARGFVRGPNWPLYSLLAVELWCRAWQPPDAATTADTGWAPLAVAEGEETR</sequence>
<comment type="caution">
    <text evidence="6">The sequence shown here is derived from an EMBL/GenBank/DDBJ whole genome shotgun (WGS) entry which is preliminary data.</text>
</comment>
<evidence type="ECO:0000313" key="6">
    <source>
        <dbReference type="EMBL" id="MBO4209066.1"/>
    </source>
</evidence>
<proteinExistence type="predicted"/>
<accession>A0ABS3VX70</accession>
<organism evidence="6 7">
    <name type="scientific">Micromonospora echinofusca</name>
    <dbReference type="NCBI Taxonomy" id="47858"/>
    <lineage>
        <taxon>Bacteria</taxon>
        <taxon>Bacillati</taxon>
        <taxon>Actinomycetota</taxon>
        <taxon>Actinomycetes</taxon>
        <taxon>Micromonosporales</taxon>
        <taxon>Micromonosporaceae</taxon>
        <taxon>Micromonospora</taxon>
    </lineage>
</organism>
<evidence type="ECO:0000256" key="2">
    <source>
        <dbReference type="ARBA" id="ARBA00012737"/>
    </source>
</evidence>
<dbReference type="EMBL" id="WVUH01000258">
    <property type="protein sequence ID" value="MBO4209066.1"/>
    <property type="molecule type" value="Genomic_DNA"/>
</dbReference>
<dbReference type="SUPFAM" id="SSF52402">
    <property type="entry name" value="Adenine nucleotide alpha hydrolases-like"/>
    <property type="match status" value="1"/>
</dbReference>
<dbReference type="PANTHER" id="PTHR43284:SF1">
    <property type="entry name" value="ASPARAGINE SYNTHETASE"/>
    <property type="match status" value="1"/>
</dbReference>
<dbReference type="InterPro" id="IPR029055">
    <property type="entry name" value="Ntn_hydrolases_N"/>
</dbReference>
<dbReference type="Pfam" id="PF00733">
    <property type="entry name" value="Asn_synthase"/>
    <property type="match status" value="1"/>
</dbReference>